<dbReference type="InterPro" id="IPR009772">
    <property type="entry name" value="CDC123"/>
</dbReference>
<dbReference type="KEGG" id="acan:ACA1_187390"/>
<dbReference type="OrthoDB" id="360540at2759"/>
<sequence>MELNPFTLVPHSQEKFNYLGAFDIQRWYDAVAGEKELSGGGGCTMRSRFVPLTVDQARALAKEHKRRRRLGDEAEAEAGHAGGAPEVINELERTIQNVIDTDFNGGAVFVRLSTQSPKDVGRGWTEHPRVVPIVREELAATESEGRTLNDRIRALFAASLRVMKVESGRGALDLLLKSERIQSSVLHALANAAEARWDLCVVVRAWEESMRLDREFRTFVVRDRVVAITQYNEYCHYPAWADQHQLIADKIHHLFVHQGLRDKVPRAYREWAYVADFVLLGEPEERADLRVQLVEINPFGPGTGASLFDWRTERCLLQAGHDLWGDLDSAAAAAAAAQPSDIDAWTKTVACRVGDGDDEQTVVVRMATRPNPRVDSSFLSSFGIDILVPALDDDHEEDDDDEDEDDDDEEEEDENQEAIDEFVDEFVAEANLRPVVREHCAGRFVRRRTPEFVAGAVASVQADPAAQAWLRERGLDWAGAVEKAVARAAKQWYAYSIATSS</sequence>
<comment type="similarity">
    <text evidence="1">Belongs to the CDC123 family.</text>
</comment>
<feature type="compositionally biased region" description="Acidic residues" evidence="2">
    <location>
        <begin position="391"/>
        <end position="415"/>
    </location>
</feature>
<dbReference type="Proteomes" id="UP000011083">
    <property type="component" value="Unassembled WGS sequence"/>
</dbReference>
<dbReference type="PANTHER" id="PTHR15323:SF6">
    <property type="entry name" value="CELL DIVISION CYCLE PROTEIN 123 HOMOLOG"/>
    <property type="match status" value="1"/>
</dbReference>
<evidence type="ECO:0000313" key="3">
    <source>
        <dbReference type="EMBL" id="ELR15853.1"/>
    </source>
</evidence>
<organism evidence="3 4">
    <name type="scientific">Acanthamoeba castellanii (strain ATCC 30010 / Neff)</name>
    <dbReference type="NCBI Taxonomy" id="1257118"/>
    <lineage>
        <taxon>Eukaryota</taxon>
        <taxon>Amoebozoa</taxon>
        <taxon>Discosea</taxon>
        <taxon>Longamoebia</taxon>
        <taxon>Centramoebida</taxon>
        <taxon>Acanthamoebidae</taxon>
        <taxon>Acanthamoeba</taxon>
    </lineage>
</organism>
<gene>
    <name evidence="3" type="ORF">ACA1_187390</name>
</gene>
<accession>L8GTB4</accession>
<proteinExistence type="inferred from homology"/>
<dbReference type="EMBL" id="KB008020">
    <property type="protein sequence ID" value="ELR15853.1"/>
    <property type="molecule type" value="Genomic_DNA"/>
</dbReference>
<keyword evidence="4" id="KW-1185">Reference proteome</keyword>
<evidence type="ECO:0000256" key="1">
    <source>
        <dbReference type="ARBA" id="ARBA00011047"/>
    </source>
</evidence>
<dbReference type="RefSeq" id="XP_004337866.1">
    <property type="nucleotide sequence ID" value="XM_004337818.1"/>
</dbReference>
<dbReference type="PANTHER" id="PTHR15323">
    <property type="entry name" value="D123 PROTEIN"/>
    <property type="match status" value="1"/>
</dbReference>
<dbReference type="GO" id="GO:0005737">
    <property type="term" value="C:cytoplasm"/>
    <property type="evidence" value="ECO:0007669"/>
    <property type="project" value="TreeGrafter"/>
</dbReference>
<feature type="region of interest" description="Disordered" evidence="2">
    <location>
        <begin position="390"/>
        <end position="415"/>
    </location>
</feature>
<evidence type="ECO:0008006" key="5">
    <source>
        <dbReference type="Google" id="ProtNLM"/>
    </source>
</evidence>
<protein>
    <recommendedName>
        <fullName evidence="5">Cell division cycle protein 123</fullName>
    </recommendedName>
</protein>
<name>L8GTB4_ACACF</name>
<evidence type="ECO:0000256" key="2">
    <source>
        <dbReference type="SAM" id="MobiDB-lite"/>
    </source>
</evidence>
<reference evidence="3 4" key="1">
    <citation type="journal article" date="2013" name="Genome Biol.">
        <title>Genome of Acanthamoeba castellanii highlights extensive lateral gene transfer and early evolution of tyrosine kinase signaling.</title>
        <authorList>
            <person name="Clarke M."/>
            <person name="Lohan A.J."/>
            <person name="Liu B."/>
            <person name="Lagkouvardos I."/>
            <person name="Roy S."/>
            <person name="Zafar N."/>
            <person name="Bertelli C."/>
            <person name="Schilde C."/>
            <person name="Kianianmomeni A."/>
            <person name="Burglin T.R."/>
            <person name="Frech C."/>
            <person name="Turcotte B."/>
            <person name="Kopec K.O."/>
            <person name="Synnott J.M."/>
            <person name="Choo C."/>
            <person name="Paponov I."/>
            <person name="Finkler A."/>
            <person name="Soon Heng Tan C."/>
            <person name="Hutchins A.P."/>
            <person name="Weinmeier T."/>
            <person name="Rattei T."/>
            <person name="Chu J.S."/>
            <person name="Gimenez G."/>
            <person name="Irimia M."/>
            <person name="Rigden D.J."/>
            <person name="Fitzpatrick D.A."/>
            <person name="Lorenzo-Morales J."/>
            <person name="Bateman A."/>
            <person name="Chiu C.H."/>
            <person name="Tang P."/>
            <person name="Hegemann P."/>
            <person name="Fromm H."/>
            <person name="Raoult D."/>
            <person name="Greub G."/>
            <person name="Miranda-Saavedra D."/>
            <person name="Chen N."/>
            <person name="Nash P."/>
            <person name="Ginger M.L."/>
            <person name="Horn M."/>
            <person name="Schaap P."/>
            <person name="Caler L."/>
            <person name="Loftus B."/>
        </authorList>
    </citation>
    <scope>NUCLEOTIDE SEQUENCE [LARGE SCALE GENOMIC DNA]</scope>
    <source>
        <strain evidence="3 4">Neff</strain>
    </source>
</reference>
<dbReference type="GeneID" id="14916511"/>
<dbReference type="VEuPathDB" id="AmoebaDB:ACA1_187390"/>
<evidence type="ECO:0000313" key="4">
    <source>
        <dbReference type="Proteomes" id="UP000011083"/>
    </source>
</evidence>
<dbReference type="Pfam" id="PF07065">
    <property type="entry name" value="D123"/>
    <property type="match status" value="1"/>
</dbReference>
<feature type="region of interest" description="Disordered" evidence="2">
    <location>
        <begin position="63"/>
        <end position="84"/>
    </location>
</feature>
<dbReference type="AlphaFoldDB" id="L8GTB4"/>